<protein>
    <submittedName>
        <fullName evidence="1">Uncharacterized protein</fullName>
    </submittedName>
</protein>
<comment type="caution">
    <text evidence="1">The sequence shown here is derived from an EMBL/GenBank/DDBJ whole genome shotgun (WGS) entry which is preliminary data.</text>
</comment>
<keyword evidence="2" id="KW-1185">Reference proteome</keyword>
<dbReference type="EMBL" id="REGN01004161">
    <property type="protein sequence ID" value="RNA18876.1"/>
    <property type="molecule type" value="Genomic_DNA"/>
</dbReference>
<dbReference type="AlphaFoldDB" id="A0A3M7R5Q0"/>
<gene>
    <name evidence="1" type="ORF">BpHYR1_014298</name>
</gene>
<accession>A0A3M7R5Q0</accession>
<reference evidence="1 2" key="1">
    <citation type="journal article" date="2018" name="Sci. Rep.">
        <title>Genomic signatures of local adaptation to the degree of environmental predictability in rotifers.</title>
        <authorList>
            <person name="Franch-Gras L."/>
            <person name="Hahn C."/>
            <person name="Garcia-Roger E.M."/>
            <person name="Carmona M.J."/>
            <person name="Serra M."/>
            <person name="Gomez A."/>
        </authorList>
    </citation>
    <scope>NUCLEOTIDE SEQUENCE [LARGE SCALE GENOMIC DNA]</scope>
    <source>
        <strain evidence="1">HYR1</strain>
    </source>
</reference>
<evidence type="ECO:0000313" key="1">
    <source>
        <dbReference type="EMBL" id="RNA18876.1"/>
    </source>
</evidence>
<evidence type="ECO:0000313" key="2">
    <source>
        <dbReference type="Proteomes" id="UP000276133"/>
    </source>
</evidence>
<dbReference type="Proteomes" id="UP000276133">
    <property type="component" value="Unassembled WGS sequence"/>
</dbReference>
<name>A0A3M7R5Q0_BRAPC</name>
<sequence length="93" mass="10993">MPILKQFNVSFRDSELFLASLKCLTAKQANQQLIKFKNIDIEEFVDDGRFLNILKFGKQISSLYDFYPELETEAKIYVESETKKKKFQLFQTL</sequence>
<organism evidence="1 2">
    <name type="scientific">Brachionus plicatilis</name>
    <name type="common">Marine rotifer</name>
    <name type="synonym">Brachionus muelleri</name>
    <dbReference type="NCBI Taxonomy" id="10195"/>
    <lineage>
        <taxon>Eukaryota</taxon>
        <taxon>Metazoa</taxon>
        <taxon>Spiralia</taxon>
        <taxon>Gnathifera</taxon>
        <taxon>Rotifera</taxon>
        <taxon>Eurotatoria</taxon>
        <taxon>Monogononta</taxon>
        <taxon>Pseudotrocha</taxon>
        <taxon>Ploima</taxon>
        <taxon>Brachionidae</taxon>
        <taxon>Brachionus</taxon>
    </lineage>
</organism>
<proteinExistence type="predicted"/>